<evidence type="ECO:0000256" key="2">
    <source>
        <dbReference type="ARBA" id="ARBA00022737"/>
    </source>
</evidence>
<evidence type="ECO:0000256" key="1">
    <source>
        <dbReference type="ARBA" id="ARBA00022723"/>
    </source>
</evidence>
<evidence type="ECO:0000256" key="3">
    <source>
        <dbReference type="ARBA" id="ARBA00022771"/>
    </source>
</evidence>
<dbReference type="PROSITE" id="PS50157">
    <property type="entry name" value="ZINC_FINGER_C2H2_2"/>
    <property type="match status" value="1"/>
</dbReference>
<keyword evidence="4" id="KW-0862">Zinc</keyword>
<keyword evidence="3 5" id="KW-0863">Zinc-finger</keyword>
<dbReference type="EMBL" id="RCSX01000036">
    <property type="protein sequence ID" value="KAF7917024.1"/>
    <property type="molecule type" value="Genomic_DNA"/>
</dbReference>
<evidence type="ECO:0000256" key="6">
    <source>
        <dbReference type="SAM" id="MobiDB-lite"/>
    </source>
</evidence>
<gene>
    <name evidence="8" type="ORF">EAE98_010455</name>
</gene>
<organism evidence="8 9">
    <name type="scientific">Botrytis deweyae</name>
    <dbReference type="NCBI Taxonomy" id="2478750"/>
    <lineage>
        <taxon>Eukaryota</taxon>
        <taxon>Fungi</taxon>
        <taxon>Dikarya</taxon>
        <taxon>Ascomycota</taxon>
        <taxon>Pezizomycotina</taxon>
        <taxon>Leotiomycetes</taxon>
        <taxon>Helotiales</taxon>
        <taxon>Sclerotiniaceae</taxon>
        <taxon>Botrytis</taxon>
    </lineage>
</organism>
<reference evidence="8 9" key="1">
    <citation type="journal article" date="2020" name="Genome Biol. Evol.">
        <title>Comparative genomics of Sclerotiniaceae.</title>
        <authorList>
            <person name="Valero Jimenez C.A."/>
            <person name="Steentjes M."/>
            <person name="Scholten O.E."/>
            <person name="Van Kan J.A.L."/>
        </authorList>
    </citation>
    <scope>NUCLEOTIDE SEQUENCE [LARGE SCALE GENOMIC DNA]</scope>
    <source>
        <strain evidence="8 9">B1</strain>
    </source>
</reference>
<dbReference type="SMART" id="SM00355">
    <property type="entry name" value="ZnF_C2H2"/>
    <property type="match status" value="3"/>
</dbReference>
<feature type="compositionally biased region" description="Basic and acidic residues" evidence="6">
    <location>
        <begin position="66"/>
        <end position="75"/>
    </location>
</feature>
<name>A0ABQ7I9I5_9HELO</name>
<proteinExistence type="predicted"/>
<dbReference type="PROSITE" id="PS00028">
    <property type="entry name" value="ZINC_FINGER_C2H2_1"/>
    <property type="match status" value="1"/>
</dbReference>
<dbReference type="Proteomes" id="UP000783213">
    <property type="component" value="Unassembled WGS sequence"/>
</dbReference>
<accession>A0ABQ7I9I5</accession>
<keyword evidence="9" id="KW-1185">Reference proteome</keyword>
<dbReference type="Gene3D" id="3.30.160.60">
    <property type="entry name" value="Classic Zinc Finger"/>
    <property type="match status" value="1"/>
</dbReference>
<dbReference type="InterPro" id="IPR036236">
    <property type="entry name" value="Znf_C2H2_sf"/>
</dbReference>
<protein>
    <recommendedName>
        <fullName evidence="7">C2H2-type domain-containing protein</fullName>
    </recommendedName>
</protein>
<evidence type="ECO:0000256" key="4">
    <source>
        <dbReference type="ARBA" id="ARBA00022833"/>
    </source>
</evidence>
<keyword evidence="2" id="KW-0677">Repeat</keyword>
<feature type="region of interest" description="Disordered" evidence="6">
    <location>
        <begin position="66"/>
        <end position="87"/>
    </location>
</feature>
<dbReference type="PANTHER" id="PTHR24409:SF295">
    <property type="entry name" value="AZ2-RELATED"/>
    <property type="match status" value="1"/>
</dbReference>
<comment type="caution">
    <text evidence="8">The sequence shown here is derived from an EMBL/GenBank/DDBJ whole genome shotgun (WGS) entry which is preliminary data.</text>
</comment>
<evidence type="ECO:0000259" key="7">
    <source>
        <dbReference type="PROSITE" id="PS50157"/>
    </source>
</evidence>
<evidence type="ECO:0000313" key="9">
    <source>
        <dbReference type="Proteomes" id="UP000783213"/>
    </source>
</evidence>
<dbReference type="InterPro" id="IPR013087">
    <property type="entry name" value="Znf_C2H2_type"/>
</dbReference>
<feature type="domain" description="C2H2-type" evidence="7">
    <location>
        <begin position="166"/>
        <end position="189"/>
    </location>
</feature>
<keyword evidence="1" id="KW-0479">Metal-binding</keyword>
<dbReference type="GeneID" id="62237226"/>
<sequence length="265" mass="30599">MTDWLGLRYDQGGPKRIEPIFSEYTAGNENEHNHLLCEFINPSLLDLRIHPVPSSFESRVTVDAREANRQVDENKCPSAEDDNHGNFDPPPYNPYNTLLDLPALDAESPQALQYVEEPGEGRVQYGLYQAQSVSNPHVEQFQHHHHHPTGQILPEQPEPQPVAQHYTCPECQKQFKLPCELNVHIKSHTLPFKCRICSCKSLGFRYHKDLKRHIASIHPKLNPNGERYFCDAESCKHSRAEGKGFTRKDNFKRHKKNCKHRIQQI</sequence>
<evidence type="ECO:0000256" key="5">
    <source>
        <dbReference type="PROSITE-ProRule" id="PRU00042"/>
    </source>
</evidence>
<dbReference type="RefSeq" id="XP_038805639.1">
    <property type="nucleotide sequence ID" value="XM_038958076.1"/>
</dbReference>
<dbReference type="SUPFAM" id="SSF57667">
    <property type="entry name" value="beta-beta-alpha zinc fingers"/>
    <property type="match status" value="1"/>
</dbReference>
<evidence type="ECO:0000313" key="8">
    <source>
        <dbReference type="EMBL" id="KAF7917024.1"/>
    </source>
</evidence>
<dbReference type="PANTHER" id="PTHR24409">
    <property type="entry name" value="ZINC FINGER PROTEIN 142"/>
    <property type="match status" value="1"/>
</dbReference>